<comment type="caution">
    <text evidence="2">The sequence shown here is derived from an EMBL/GenBank/DDBJ whole genome shotgun (WGS) entry which is preliminary data.</text>
</comment>
<feature type="region of interest" description="Disordered" evidence="1">
    <location>
        <begin position="29"/>
        <end position="66"/>
    </location>
</feature>
<dbReference type="Proteomes" id="UP001352852">
    <property type="component" value="Unassembled WGS sequence"/>
</dbReference>
<protein>
    <submittedName>
        <fullName evidence="2">Uncharacterized protein</fullName>
    </submittedName>
</protein>
<evidence type="ECO:0000256" key="1">
    <source>
        <dbReference type="SAM" id="MobiDB-lite"/>
    </source>
</evidence>
<feature type="compositionally biased region" description="Basic and acidic residues" evidence="1">
    <location>
        <begin position="45"/>
        <end position="59"/>
    </location>
</feature>
<evidence type="ECO:0000313" key="2">
    <source>
        <dbReference type="EMBL" id="MED6265449.1"/>
    </source>
</evidence>
<name>A0ABU7CVD4_9TELE</name>
<keyword evidence="3" id="KW-1185">Reference proteome</keyword>
<organism evidence="2 3">
    <name type="scientific">Characodon lateralis</name>
    <dbReference type="NCBI Taxonomy" id="208331"/>
    <lineage>
        <taxon>Eukaryota</taxon>
        <taxon>Metazoa</taxon>
        <taxon>Chordata</taxon>
        <taxon>Craniata</taxon>
        <taxon>Vertebrata</taxon>
        <taxon>Euteleostomi</taxon>
        <taxon>Actinopterygii</taxon>
        <taxon>Neopterygii</taxon>
        <taxon>Teleostei</taxon>
        <taxon>Neoteleostei</taxon>
        <taxon>Acanthomorphata</taxon>
        <taxon>Ovalentaria</taxon>
        <taxon>Atherinomorphae</taxon>
        <taxon>Cyprinodontiformes</taxon>
        <taxon>Goodeidae</taxon>
        <taxon>Characodon</taxon>
    </lineage>
</organism>
<accession>A0ABU7CVD4</accession>
<evidence type="ECO:0000313" key="3">
    <source>
        <dbReference type="Proteomes" id="UP001352852"/>
    </source>
</evidence>
<dbReference type="EMBL" id="JAHUTJ010002972">
    <property type="protein sequence ID" value="MED6265449.1"/>
    <property type="molecule type" value="Genomic_DNA"/>
</dbReference>
<reference evidence="2 3" key="1">
    <citation type="submission" date="2021-06" db="EMBL/GenBank/DDBJ databases">
        <authorList>
            <person name="Palmer J.M."/>
        </authorList>
    </citation>
    <scope>NUCLEOTIDE SEQUENCE [LARGE SCALE GENOMIC DNA]</scope>
    <source>
        <strain evidence="2 3">CL_MEX2019</strain>
        <tissue evidence="2">Muscle</tissue>
    </source>
</reference>
<sequence length="121" mass="13231">MPKSPQMAPLDVEEQQLYSELLLDGCAPHPISKGNPGHPAGSRSFGHDPEFMPIGEDKNGTALSSPQWTGSPYCQGLHYCGVHTNLPVDLPLHFLLSNEQDPEILELLVPHLLKPFSLNVV</sequence>
<gene>
    <name evidence="2" type="ORF">CHARACLAT_025586</name>
</gene>
<proteinExistence type="predicted"/>